<reference evidence="2 3" key="1">
    <citation type="submission" date="2018-03" db="EMBL/GenBank/DDBJ databases">
        <authorList>
            <person name="Keele B.F."/>
        </authorList>
    </citation>
    <scope>NUCLEOTIDE SEQUENCE [LARGE SCALE GENOMIC DNA]</scope>
    <source>
        <strain evidence="2 3">CECT 8811</strain>
    </source>
</reference>
<proteinExistence type="predicted"/>
<keyword evidence="3" id="KW-1185">Reference proteome</keyword>
<protein>
    <recommendedName>
        <fullName evidence="1">DUF6473 domain-containing protein</fullName>
    </recommendedName>
</protein>
<dbReference type="Pfam" id="PF20078">
    <property type="entry name" value="DUF6473"/>
    <property type="match status" value="1"/>
</dbReference>
<sequence>MAYDILGKGALDYFPCRYKTSKILFRGPKRDLSGPYVAVLGGTETYGRFMEHPYPELLEADLGRVVVNFGCPNAGLDVFLHDPMLLKLCNSATDIVIQLPGAQNLSNRFYAVHPRRNDRFLRASSMLKYLYPELDFTDYHFTRHLLGALQSTCGQRFDVVRKELKQAWVGRMKGLLSRLDKRATLVWMSDHSIGDQANDALGSDPLFVDRDMVEDVRPFVRDLVEVVLTPDEIAVGQQGLVHSEMDVAAAHMMLGTLAHERAARKLLDSLSNHRL</sequence>
<feature type="domain" description="DUF6473" evidence="1">
    <location>
        <begin position="1"/>
        <end position="272"/>
    </location>
</feature>
<dbReference type="RefSeq" id="WP_108857595.1">
    <property type="nucleotide sequence ID" value="NZ_OMOI01000002.1"/>
</dbReference>
<dbReference type="Proteomes" id="UP000244911">
    <property type="component" value="Unassembled WGS sequence"/>
</dbReference>
<dbReference type="OrthoDB" id="7838347at2"/>
<evidence type="ECO:0000259" key="1">
    <source>
        <dbReference type="Pfam" id="PF20078"/>
    </source>
</evidence>
<dbReference type="AlphaFoldDB" id="A0A2R8AR84"/>
<organism evidence="2 3">
    <name type="scientific">Aliiroseovarius pelagivivens</name>
    <dbReference type="NCBI Taxonomy" id="1639690"/>
    <lineage>
        <taxon>Bacteria</taxon>
        <taxon>Pseudomonadati</taxon>
        <taxon>Pseudomonadota</taxon>
        <taxon>Alphaproteobacteria</taxon>
        <taxon>Rhodobacterales</taxon>
        <taxon>Paracoccaceae</taxon>
        <taxon>Aliiroseovarius</taxon>
    </lineage>
</organism>
<name>A0A2R8AR84_9RHOB</name>
<evidence type="ECO:0000313" key="2">
    <source>
        <dbReference type="EMBL" id="SPF78586.1"/>
    </source>
</evidence>
<dbReference type="EMBL" id="OMOI01000002">
    <property type="protein sequence ID" value="SPF78586.1"/>
    <property type="molecule type" value="Genomic_DNA"/>
</dbReference>
<gene>
    <name evidence="2" type="ORF">ALP8811_02515</name>
</gene>
<evidence type="ECO:0000313" key="3">
    <source>
        <dbReference type="Proteomes" id="UP000244911"/>
    </source>
</evidence>
<dbReference type="InterPro" id="IPR045524">
    <property type="entry name" value="DUF6473"/>
</dbReference>
<accession>A0A2R8AR84</accession>